<proteinExistence type="predicted"/>
<organism evidence="1 2">
    <name type="scientific">Camellia lanceoleosa</name>
    <dbReference type="NCBI Taxonomy" id="1840588"/>
    <lineage>
        <taxon>Eukaryota</taxon>
        <taxon>Viridiplantae</taxon>
        <taxon>Streptophyta</taxon>
        <taxon>Embryophyta</taxon>
        <taxon>Tracheophyta</taxon>
        <taxon>Spermatophyta</taxon>
        <taxon>Magnoliopsida</taxon>
        <taxon>eudicotyledons</taxon>
        <taxon>Gunneridae</taxon>
        <taxon>Pentapetalae</taxon>
        <taxon>asterids</taxon>
        <taxon>Ericales</taxon>
        <taxon>Theaceae</taxon>
        <taxon>Camellia</taxon>
    </lineage>
</organism>
<keyword evidence="2" id="KW-1185">Reference proteome</keyword>
<comment type="caution">
    <text evidence="1">The sequence shown here is derived from an EMBL/GenBank/DDBJ whole genome shotgun (WGS) entry which is preliminary data.</text>
</comment>
<protein>
    <submittedName>
        <fullName evidence="1">Uncharacterized protein</fullName>
    </submittedName>
</protein>
<dbReference type="Proteomes" id="UP001060215">
    <property type="component" value="Chromosome 5"/>
</dbReference>
<name>A0ACC0HFV0_9ERIC</name>
<evidence type="ECO:0000313" key="1">
    <source>
        <dbReference type="EMBL" id="KAI8010911.1"/>
    </source>
</evidence>
<evidence type="ECO:0000313" key="2">
    <source>
        <dbReference type="Proteomes" id="UP001060215"/>
    </source>
</evidence>
<gene>
    <name evidence="1" type="ORF">LOK49_LG06G02303</name>
</gene>
<accession>A0ACC0HFV0</accession>
<sequence>MIVMLWNCRGAGNKIFKRNFRELIRVHRPNVVALFETKVPFSSIGLFFNHMGFTASTIVDPVGRVRGIWLIWDPTQVSVSAYIANSQVIQATVKRKNFEEWVLVAIYASPNPGMCQNLWTDP</sequence>
<dbReference type="EMBL" id="CM045762">
    <property type="protein sequence ID" value="KAI8010911.1"/>
    <property type="molecule type" value="Genomic_DNA"/>
</dbReference>
<reference evidence="1 2" key="1">
    <citation type="journal article" date="2022" name="Plant J.">
        <title>Chromosome-level genome of Camellia lanceoleosa provides a valuable resource for understanding genome evolution and self-incompatibility.</title>
        <authorList>
            <person name="Gong W."/>
            <person name="Xiao S."/>
            <person name="Wang L."/>
            <person name="Liao Z."/>
            <person name="Chang Y."/>
            <person name="Mo W."/>
            <person name="Hu G."/>
            <person name="Li W."/>
            <person name="Zhao G."/>
            <person name="Zhu H."/>
            <person name="Hu X."/>
            <person name="Ji K."/>
            <person name="Xiang X."/>
            <person name="Song Q."/>
            <person name="Yuan D."/>
            <person name="Jin S."/>
            <person name="Zhang L."/>
        </authorList>
    </citation>
    <scope>NUCLEOTIDE SEQUENCE [LARGE SCALE GENOMIC DNA]</scope>
    <source>
        <strain evidence="1">SQ_2022a</strain>
    </source>
</reference>